<sequence>MNKTVKVMTAVCFAIIFTVFGITYGISMYDGIGLAATTATTVTFVAVLVSMFLSYYYSPKKIVADSHSLTIIRRIGKKALPIRDIISIERYGGMATDLRLFGVGGVFGFTGWFTGGKGKYFAYVGDHRNTVMLTTTRRKYVVSCDKPEELVALVSSLIGNGGKA</sequence>
<evidence type="ECO:0000313" key="4">
    <source>
        <dbReference type="Proteomes" id="UP000764045"/>
    </source>
</evidence>
<dbReference type="EMBL" id="JACJJL010000002">
    <property type="protein sequence ID" value="MBM6660422.1"/>
    <property type="molecule type" value="Genomic_DNA"/>
</dbReference>
<evidence type="ECO:0000259" key="2">
    <source>
        <dbReference type="Pfam" id="PF10882"/>
    </source>
</evidence>
<organism evidence="3 4">
    <name type="scientific">Marseilla massiliensis</name>
    <dbReference type="NCBI Taxonomy" id="1841864"/>
    <lineage>
        <taxon>Bacteria</taxon>
        <taxon>Pseudomonadati</taxon>
        <taxon>Bacteroidota</taxon>
        <taxon>Bacteroidia</taxon>
        <taxon>Bacteroidales</taxon>
        <taxon>Prevotellaceae</taxon>
        <taxon>Marseilla</taxon>
    </lineage>
</organism>
<reference evidence="3 4" key="1">
    <citation type="journal article" date="2021" name="Sci. Rep.">
        <title>The distribution of antibiotic resistance genes in chicken gut microbiota commensals.</title>
        <authorList>
            <person name="Juricova H."/>
            <person name="Matiasovicova J."/>
            <person name="Kubasova T."/>
            <person name="Cejkova D."/>
            <person name="Rychlik I."/>
        </authorList>
    </citation>
    <scope>NUCLEOTIDE SEQUENCE [LARGE SCALE GENOMIC DNA]</scope>
    <source>
        <strain evidence="3 4">An819</strain>
    </source>
</reference>
<name>A0A938WK53_9BACT</name>
<feature type="transmembrane region" description="Helical" evidence="1">
    <location>
        <begin position="7"/>
        <end position="26"/>
    </location>
</feature>
<keyword evidence="1" id="KW-0812">Transmembrane</keyword>
<keyword evidence="1" id="KW-1133">Transmembrane helix</keyword>
<gene>
    <name evidence="3" type="ORF">H6B30_01390</name>
</gene>
<protein>
    <recommendedName>
        <fullName evidence="2">Bacterial Pleckstrin homology domain-containing protein</fullName>
    </recommendedName>
</protein>
<evidence type="ECO:0000256" key="1">
    <source>
        <dbReference type="SAM" id="Phobius"/>
    </source>
</evidence>
<accession>A0A938WK53</accession>
<dbReference type="Proteomes" id="UP000764045">
    <property type="component" value="Unassembled WGS sequence"/>
</dbReference>
<keyword evidence="1" id="KW-0472">Membrane</keyword>
<feature type="domain" description="Bacterial Pleckstrin homology" evidence="2">
    <location>
        <begin position="62"/>
        <end position="154"/>
    </location>
</feature>
<dbReference type="InterPro" id="IPR027783">
    <property type="entry name" value="Bacterial_PH-related"/>
</dbReference>
<evidence type="ECO:0000313" key="3">
    <source>
        <dbReference type="EMBL" id="MBM6660422.1"/>
    </source>
</evidence>
<dbReference type="Pfam" id="PF10882">
    <property type="entry name" value="bPH_5"/>
    <property type="match status" value="1"/>
</dbReference>
<dbReference type="AlphaFoldDB" id="A0A938WK53"/>
<feature type="transmembrane region" description="Helical" evidence="1">
    <location>
        <begin position="32"/>
        <end position="57"/>
    </location>
</feature>
<proteinExistence type="predicted"/>
<dbReference type="RefSeq" id="WP_205107185.1">
    <property type="nucleotide sequence ID" value="NZ_JACJJL010000002.1"/>
</dbReference>
<keyword evidence="4" id="KW-1185">Reference proteome</keyword>
<comment type="caution">
    <text evidence="3">The sequence shown here is derived from an EMBL/GenBank/DDBJ whole genome shotgun (WGS) entry which is preliminary data.</text>
</comment>